<evidence type="ECO:0000256" key="4">
    <source>
        <dbReference type="ARBA" id="ARBA00022729"/>
    </source>
</evidence>
<reference evidence="6" key="1">
    <citation type="submission" date="2021-01" db="EMBL/GenBank/DDBJ databases">
        <authorList>
            <person name="Corre E."/>
            <person name="Pelletier E."/>
            <person name="Niang G."/>
            <person name="Scheremetjew M."/>
            <person name="Finn R."/>
            <person name="Kale V."/>
            <person name="Holt S."/>
            <person name="Cochrane G."/>
            <person name="Meng A."/>
            <person name="Brown T."/>
            <person name="Cohen L."/>
        </authorList>
    </citation>
    <scope>NUCLEOTIDE SEQUENCE</scope>
    <source>
        <strain evidence="6">Pbaha01</strain>
    </source>
</reference>
<dbReference type="PANTHER" id="PTHR13234">
    <property type="entry name" value="GAMMA-INTERFERON INDUCIBLE LYSOSOMAL THIOL REDUCTASE GILT"/>
    <property type="match status" value="1"/>
</dbReference>
<evidence type="ECO:0000256" key="2">
    <source>
        <dbReference type="ARBA" id="ARBA00005679"/>
    </source>
</evidence>
<protein>
    <recommendedName>
        <fullName evidence="7">Gamma-interferon-inducible lysosomal thiol reductase</fullName>
    </recommendedName>
</protein>
<keyword evidence="3" id="KW-0964">Secreted</keyword>
<dbReference type="PANTHER" id="PTHR13234:SF8">
    <property type="entry name" value="GAMMA-INTERFERON-INDUCIBLE LYSOSOMAL THIOL REDUCTASE"/>
    <property type="match status" value="1"/>
</dbReference>
<name>A0A7S0AG79_9DINO</name>
<evidence type="ECO:0000256" key="3">
    <source>
        <dbReference type="ARBA" id="ARBA00022525"/>
    </source>
</evidence>
<proteinExistence type="inferred from homology"/>
<accession>A0A7S0AG79</accession>
<comment type="subcellular location">
    <subcellularLocation>
        <location evidence="1">Secreted</location>
    </subcellularLocation>
</comment>
<dbReference type="EMBL" id="HBEG01026703">
    <property type="protein sequence ID" value="CAD8363113.1"/>
    <property type="molecule type" value="Transcribed_RNA"/>
</dbReference>
<comment type="similarity">
    <text evidence="2">Belongs to the GILT family.</text>
</comment>
<evidence type="ECO:0000313" key="6">
    <source>
        <dbReference type="EMBL" id="CAD8363113.1"/>
    </source>
</evidence>
<sequence>MCQHGPTECEVNMLEACAIKHLLSAMEFLPFIFCAENAVQRKLPPAAVITHCSKNATVRSSIEYCYGGGQGAEGVALVSDAGDTTRSLKHKYTPWLLINGEHSAYGEEHLQKAVCKAYSGPNPPPACRKHVDRRCFPDEPAAASTVVRENATLVAV</sequence>
<organism evidence="6">
    <name type="scientific">Pyrodinium bahamense</name>
    <dbReference type="NCBI Taxonomy" id="73915"/>
    <lineage>
        <taxon>Eukaryota</taxon>
        <taxon>Sar</taxon>
        <taxon>Alveolata</taxon>
        <taxon>Dinophyceae</taxon>
        <taxon>Gonyaulacales</taxon>
        <taxon>Pyrocystaceae</taxon>
        <taxon>Pyrodinium</taxon>
    </lineage>
</organism>
<dbReference type="AlphaFoldDB" id="A0A7S0AG79"/>
<evidence type="ECO:0000256" key="1">
    <source>
        <dbReference type="ARBA" id="ARBA00004613"/>
    </source>
</evidence>
<keyword evidence="5" id="KW-0325">Glycoprotein</keyword>
<dbReference type="GO" id="GO:0005576">
    <property type="term" value="C:extracellular region"/>
    <property type="evidence" value="ECO:0007669"/>
    <property type="project" value="UniProtKB-SubCell"/>
</dbReference>
<keyword evidence="4" id="KW-0732">Signal</keyword>
<evidence type="ECO:0008006" key="7">
    <source>
        <dbReference type="Google" id="ProtNLM"/>
    </source>
</evidence>
<evidence type="ECO:0000256" key="5">
    <source>
        <dbReference type="ARBA" id="ARBA00023180"/>
    </source>
</evidence>
<dbReference type="InterPro" id="IPR004911">
    <property type="entry name" value="Interferon-induced_GILT"/>
</dbReference>
<dbReference type="Pfam" id="PF03227">
    <property type="entry name" value="GILT"/>
    <property type="match status" value="1"/>
</dbReference>
<gene>
    <name evidence="6" type="ORF">PBAH0796_LOCUS16216</name>
</gene>
<dbReference type="GO" id="GO:0016671">
    <property type="term" value="F:oxidoreductase activity, acting on a sulfur group of donors, disulfide as acceptor"/>
    <property type="evidence" value="ECO:0007669"/>
    <property type="project" value="InterPro"/>
</dbReference>